<accession>A0A4R3VSE9</accession>
<reference evidence="2 3" key="1">
    <citation type="submission" date="2019-03" db="EMBL/GenBank/DDBJ databases">
        <title>Genomic Encyclopedia of Type Strains, Phase IV (KMG-IV): sequencing the most valuable type-strain genomes for metagenomic binning, comparative biology and taxonomic classification.</title>
        <authorList>
            <person name="Goeker M."/>
        </authorList>
    </citation>
    <scope>NUCLEOTIDE SEQUENCE [LARGE SCALE GENOMIC DNA]</scope>
    <source>
        <strain evidence="2 3">DSM 22362</strain>
    </source>
</reference>
<dbReference type="InterPro" id="IPR030887">
    <property type="entry name" value="Beta-barrel_YaiO"/>
</dbReference>
<feature type="domain" description="YaiO beta-barrel" evidence="1">
    <location>
        <begin position="179"/>
        <end position="351"/>
    </location>
</feature>
<dbReference type="Proteomes" id="UP000295197">
    <property type="component" value="Unassembled WGS sequence"/>
</dbReference>
<comment type="caution">
    <text evidence="2">The sequence shown here is derived from an EMBL/GenBank/DDBJ whole genome shotgun (WGS) entry which is preliminary data.</text>
</comment>
<dbReference type="Pfam" id="PF19413">
    <property type="entry name" value="YaiO"/>
    <property type="match status" value="1"/>
</dbReference>
<proteinExistence type="predicted"/>
<protein>
    <submittedName>
        <fullName evidence="2">YaiO family outer membrane protein</fullName>
    </submittedName>
</protein>
<keyword evidence="3" id="KW-1185">Reference proteome</keyword>
<dbReference type="Gene3D" id="1.25.40.10">
    <property type="entry name" value="Tetratricopeptide repeat domain"/>
    <property type="match status" value="1"/>
</dbReference>
<dbReference type="SUPFAM" id="SSF48452">
    <property type="entry name" value="TPR-like"/>
    <property type="match status" value="1"/>
</dbReference>
<dbReference type="EMBL" id="SMBZ01000051">
    <property type="protein sequence ID" value="TCV07983.1"/>
    <property type="molecule type" value="Genomic_DNA"/>
</dbReference>
<evidence type="ECO:0000259" key="1">
    <source>
        <dbReference type="Pfam" id="PF19413"/>
    </source>
</evidence>
<dbReference type="AlphaFoldDB" id="A0A4R3VSE9"/>
<gene>
    <name evidence="2" type="ORF">EDC17_10515</name>
</gene>
<evidence type="ECO:0000313" key="3">
    <source>
        <dbReference type="Proteomes" id="UP000295197"/>
    </source>
</evidence>
<dbReference type="Pfam" id="PF14559">
    <property type="entry name" value="TPR_19"/>
    <property type="match status" value="1"/>
</dbReference>
<name>A0A4R3VSE9_9SPHI</name>
<organism evidence="2 3">
    <name type="scientific">Sphingobacterium alimentarium</name>
    <dbReference type="NCBI Taxonomy" id="797292"/>
    <lineage>
        <taxon>Bacteria</taxon>
        <taxon>Pseudomonadati</taxon>
        <taxon>Bacteroidota</taxon>
        <taxon>Sphingobacteriia</taxon>
        <taxon>Sphingobacteriales</taxon>
        <taxon>Sphingobacteriaceae</taxon>
        <taxon>Sphingobacterium</taxon>
    </lineage>
</organism>
<dbReference type="OrthoDB" id="742239at2"/>
<sequence length="413" mass="47654">MKSYMISLILSVLTTIILYGQTESLSSDELFMRARDAAFESKDYPQAIELIKSAIQKSPDYTDLHIFLGRLYTWSDNIDSAQMVFDNLHSKKVKDEDFYLAYGYLLYWNNINQIAEIIINEGLGEHPTSEDLLLLDSKFKYGIKAYEQAEKSVERLLSINPKNTEAHSLAQNLKSYTAKNAISINYDFTHFDKQFADNWHILGLSYKRATSLGSILFKTNYANKFADTGVQFELEAYPRISKMFYLYVGGGYSENVGIFPKYRTGVSLYANLPKSFEGEIGYRQLYFSSNIWLYTVSIGKYYQNLWFNLRTYLSPDQDNISHSYTGTVRYYLKGANDYLGLQIGTGISPEENRNNLLVEDTFKLKTYKIGANYNFSIQKRNLINISATYFNQEYMPAQKGNQYDLSIGYSRVF</sequence>
<dbReference type="InterPro" id="IPR011990">
    <property type="entry name" value="TPR-like_helical_dom_sf"/>
</dbReference>
<dbReference type="NCBIfam" id="TIGR04390">
    <property type="entry name" value="OMP_YaiO_dom"/>
    <property type="match status" value="1"/>
</dbReference>
<evidence type="ECO:0000313" key="2">
    <source>
        <dbReference type="EMBL" id="TCV07983.1"/>
    </source>
</evidence>